<dbReference type="Pfam" id="PF00078">
    <property type="entry name" value="RVT_1"/>
    <property type="match status" value="1"/>
</dbReference>
<dbReference type="PANTHER" id="PTHR19446">
    <property type="entry name" value="REVERSE TRANSCRIPTASES"/>
    <property type="match status" value="1"/>
</dbReference>
<dbReference type="InterPro" id="IPR000477">
    <property type="entry name" value="RT_dom"/>
</dbReference>
<dbReference type="CDD" id="cd01650">
    <property type="entry name" value="RT_nLTR_like"/>
    <property type="match status" value="1"/>
</dbReference>
<dbReference type="GO" id="GO:0003964">
    <property type="term" value="F:RNA-directed DNA polymerase activity"/>
    <property type="evidence" value="ECO:0007669"/>
    <property type="project" value="UniProtKB-KW"/>
</dbReference>
<dbReference type="EMBL" id="GGMS01004444">
    <property type="protein sequence ID" value="MBY73647.1"/>
    <property type="molecule type" value="Transcribed_RNA"/>
</dbReference>
<dbReference type="SUPFAM" id="SSF56672">
    <property type="entry name" value="DNA/RNA polymerases"/>
    <property type="match status" value="1"/>
</dbReference>
<feature type="domain" description="Reverse transcriptase" evidence="1">
    <location>
        <begin position="342"/>
        <end position="608"/>
    </location>
</feature>
<evidence type="ECO:0000259" key="1">
    <source>
        <dbReference type="PROSITE" id="PS50878"/>
    </source>
</evidence>
<dbReference type="PROSITE" id="PS50878">
    <property type="entry name" value="RT_POL"/>
    <property type="match status" value="1"/>
</dbReference>
<name>A0A2S2Q7E7_9HEMI</name>
<dbReference type="AlphaFoldDB" id="A0A2S2Q7E7"/>
<dbReference type="OrthoDB" id="6585297at2759"/>
<protein>
    <submittedName>
        <fullName evidence="2">Putative RNA-directed DNA polymerase</fullName>
    </submittedName>
</protein>
<sequence length="759" mass="86908">MLSTKAGDAELLTHAVTYFTILPMLKNLKYLHHLIQHTGQHRAGKKPDILDIFISKTPSNLYCAVNNILDLNSDHSSVILNVDATPQINSVSHSLFSPSTNRYTFHNIIAQKVDLSIKLKTEHDIDEAINNLSELIHSAASLSNTLTTSKHSVQNLTPLPEQIRSLIVEKRRARAVYQRTRLPSHKNAYNKLANSLKKTLAKNKADTLEQKLTNLSFSDGSLWKETKKLLSIKTPSTPLKKPDHTLASSDTDKAEVLKAHLHETFQPHHNILIPQFVDEVKAGLDLPSTSNHLEKYFTPNEIKQAIQKYSLKKSPGYDLLTAEVARCLPKKAIVLVTYIFNACLRLSYFPILWKFSKIILFPKPDKPLDDPSSYRPISLLPFLSKIFERLILKRMTPYIVRNNILPNTQFGFRPSHSTIHQAHRIVDAISFSLEKKLYCTCVFLDVSQAFDRVWHDGLLYKLKSFLPHPLFLLIKSYLTDRHFQVHYRSAYSEITKINAGVPQGGILSPTLFNIYVADQPTTPQTMVADYADDKVILSISENPVAASSNLQLHLCLMSNWYDKWRIKINQNKSSHTTFTLKKGICPTVTLNNIPIPTSDTIKYLGLNLDKRLTWKNHIRTKRLTLNARMRILNPLISRNNKTSLKVKLLIYKTLLKPIWTYGIQLWGSAKKSNTNKIQVFQNLALRRLSNAPPYVSNLTLHNDFHIKTINEEAQSFYLRYRTRLLSHQNPLIKTLSSQTLPGNPRRRLKRKWCRDLLQL</sequence>
<evidence type="ECO:0000313" key="2">
    <source>
        <dbReference type="EMBL" id="MBY73647.1"/>
    </source>
</evidence>
<keyword evidence="2" id="KW-0695">RNA-directed DNA polymerase</keyword>
<proteinExistence type="predicted"/>
<reference evidence="2" key="1">
    <citation type="submission" date="2018-04" db="EMBL/GenBank/DDBJ databases">
        <title>Transcriptome assembly of Sipha flava.</title>
        <authorList>
            <person name="Scully E.D."/>
            <person name="Geib S.M."/>
            <person name="Palmer N.A."/>
            <person name="Koch K."/>
            <person name="Bradshaw J."/>
            <person name="Heng-Moss T."/>
            <person name="Sarath G."/>
        </authorList>
    </citation>
    <scope>NUCLEOTIDE SEQUENCE</scope>
</reference>
<organism evidence="2">
    <name type="scientific">Sipha flava</name>
    <name type="common">yellow sugarcane aphid</name>
    <dbReference type="NCBI Taxonomy" id="143950"/>
    <lineage>
        <taxon>Eukaryota</taxon>
        <taxon>Metazoa</taxon>
        <taxon>Ecdysozoa</taxon>
        <taxon>Arthropoda</taxon>
        <taxon>Hexapoda</taxon>
        <taxon>Insecta</taxon>
        <taxon>Pterygota</taxon>
        <taxon>Neoptera</taxon>
        <taxon>Paraneoptera</taxon>
        <taxon>Hemiptera</taxon>
        <taxon>Sternorrhyncha</taxon>
        <taxon>Aphidomorpha</taxon>
        <taxon>Aphidoidea</taxon>
        <taxon>Aphididae</taxon>
        <taxon>Sipha</taxon>
    </lineage>
</organism>
<accession>A0A2S2Q7E7</accession>
<keyword evidence="2" id="KW-0808">Transferase</keyword>
<gene>
    <name evidence="2" type="ORF">g.148225</name>
</gene>
<keyword evidence="2" id="KW-0548">Nucleotidyltransferase</keyword>
<dbReference type="InterPro" id="IPR043502">
    <property type="entry name" value="DNA/RNA_pol_sf"/>
</dbReference>